<dbReference type="AlphaFoldDB" id="A0AAD3Y460"/>
<evidence type="ECO:0000256" key="3">
    <source>
        <dbReference type="SAM" id="Coils"/>
    </source>
</evidence>
<name>A0AAD3Y460_NEPGR</name>
<dbReference type="PROSITE" id="PS51774">
    <property type="entry name" value="NAB"/>
    <property type="match status" value="1"/>
</dbReference>
<dbReference type="GO" id="GO:0005886">
    <property type="term" value="C:plasma membrane"/>
    <property type="evidence" value="ECO:0007669"/>
    <property type="project" value="TreeGrafter"/>
</dbReference>
<dbReference type="InterPro" id="IPR051861">
    <property type="entry name" value="NET_actin-binding_domain"/>
</dbReference>
<feature type="coiled-coil region" evidence="3">
    <location>
        <begin position="231"/>
        <end position="258"/>
    </location>
</feature>
<comment type="similarity">
    <text evidence="2">Belongs to the NET family.</text>
</comment>
<evidence type="ECO:0000259" key="4">
    <source>
        <dbReference type="PROSITE" id="PS51774"/>
    </source>
</evidence>
<keyword evidence="6" id="KW-1185">Reference proteome</keyword>
<reference evidence="5" key="1">
    <citation type="submission" date="2023-05" db="EMBL/GenBank/DDBJ databases">
        <title>Nepenthes gracilis genome sequencing.</title>
        <authorList>
            <person name="Fukushima K."/>
        </authorList>
    </citation>
    <scope>NUCLEOTIDE SEQUENCE</scope>
    <source>
        <strain evidence="5">SING2019-196</strain>
    </source>
</reference>
<accession>A0AAD3Y460</accession>
<evidence type="ECO:0000313" key="5">
    <source>
        <dbReference type="EMBL" id="GMH28573.1"/>
    </source>
</evidence>
<protein>
    <recommendedName>
        <fullName evidence="4">NAB domain-containing protein</fullName>
    </recommendedName>
</protein>
<feature type="domain" description="NAB" evidence="4">
    <location>
        <begin position="1"/>
        <end position="64"/>
    </location>
</feature>
<dbReference type="PANTHER" id="PTHR32258:SF6">
    <property type="entry name" value="PROTEIN NETWORKED 1A"/>
    <property type="match status" value="1"/>
</dbReference>
<organism evidence="5 6">
    <name type="scientific">Nepenthes gracilis</name>
    <name type="common">Slender pitcher plant</name>
    <dbReference type="NCBI Taxonomy" id="150966"/>
    <lineage>
        <taxon>Eukaryota</taxon>
        <taxon>Viridiplantae</taxon>
        <taxon>Streptophyta</taxon>
        <taxon>Embryophyta</taxon>
        <taxon>Tracheophyta</taxon>
        <taxon>Spermatophyta</taxon>
        <taxon>Magnoliopsida</taxon>
        <taxon>eudicotyledons</taxon>
        <taxon>Gunneridae</taxon>
        <taxon>Pentapetalae</taxon>
        <taxon>Caryophyllales</taxon>
        <taxon>Nepenthaceae</taxon>
        <taxon>Nepenthes</taxon>
    </lineage>
</organism>
<dbReference type="Pfam" id="PF07765">
    <property type="entry name" value="KIP1"/>
    <property type="match status" value="1"/>
</dbReference>
<dbReference type="PANTHER" id="PTHR32258">
    <property type="entry name" value="PROTEIN NETWORKED 4A"/>
    <property type="match status" value="1"/>
</dbReference>
<proteinExistence type="inferred from homology"/>
<dbReference type="Proteomes" id="UP001279734">
    <property type="component" value="Unassembled WGS sequence"/>
</dbReference>
<comment type="caution">
    <text evidence="5">The sequence shown here is derived from an EMBL/GenBank/DDBJ whole genome shotgun (WGS) entry which is preliminary data.</text>
</comment>
<evidence type="ECO:0000256" key="2">
    <source>
        <dbReference type="ARBA" id="ARBA00038006"/>
    </source>
</evidence>
<dbReference type="GO" id="GO:0051015">
    <property type="term" value="F:actin filament binding"/>
    <property type="evidence" value="ECO:0007669"/>
    <property type="project" value="TreeGrafter"/>
</dbReference>
<evidence type="ECO:0000256" key="1">
    <source>
        <dbReference type="ARBA" id="ARBA00023054"/>
    </source>
</evidence>
<sequence length="415" mass="48359">MIFASSFQLEMDPRMKLIEEDAYSIAMRDEMYSRKRLELLKLVEEFYQAFSSLAEKYDDAVREPLQAHRATAEALPNQEDQELSLAQHLAQLSKENNHLHTKILEESARARKVEIELQTLQQIINKTEGERDTVFIQYQQISKRLSNVMKDIVPAQKYTRKVEEYAKLLNEEYGRAKNENELREAQKQATWLSNVIRSGYAKLVGFAERRVTLERVNQSLLSEIDNIARKLAIKDEQLSKKQADLENLQNHLQDQKYSFVQIEGNLQTLLNLHALSQEEQKTIALELKNGFQMITDLEMCKNDMEVKKRKLGHENENLNDLPLPSWDVDSRRRNGQLDDQIPQRCEIDKWRYHSNLMDKKTGEQASMSVVDDIMYHELDIGEQNSMNTISESLTKKELGLDKMMVSKKCSNSDEE</sequence>
<gene>
    <name evidence="5" type="ORF">Nepgr_030416</name>
</gene>
<keyword evidence="1 3" id="KW-0175">Coiled coil</keyword>
<evidence type="ECO:0000313" key="6">
    <source>
        <dbReference type="Proteomes" id="UP001279734"/>
    </source>
</evidence>
<dbReference type="EMBL" id="BSYO01000034">
    <property type="protein sequence ID" value="GMH28573.1"/>
    <property type="molecule type" value="Genomic_DNA"/>
</dbReference>
<dbReference type="InterPro" id="IPR011684">
    <property type="entry name" value="NAB"/>
</dbReference>